<protein>
    <submittedName>
        <fullName evidence="3">Putative membrane protein</fullName>
    </submittedName>
</protein>
<name>A0A0M7AQG5_9HYPH</name>
<organism evidence="3 4">
    <name type="scientific">Roseibium alexandrii</name>
    <dbReference type="NCBI Taxonomy" id="388408"/>
    <lineage>
        <taxon>Bacteria</taxon>
        <taxon>Pseudomonadati</taxon>
        <taxon>Pseudomonadota</taxon>
        <taxon>Alphaproteobacteria</taxon>
        <taxon>Hyphomicrobiales</taxon>
        <taxon>Stappiaceae</taxon>
        <taxon>Roseibium</taxon>
    </lineage>
</organism>
<keyword evidence="1" id="KW-0812">Transmembrane</keyword>
<dbReference type="Pfam" id="PF07786">
    <property type="entry name" value="HGSNAT_cat"/>
    <property type="match status" value="1"/>
</dbReference>
<feature type="transmembrane region" description="Helical" evidence="1">
    <location>
        <begin position="48"/>
        <end position="69"/>
    </location>
</feature>
<gene>
    <name evidence="3" type="ORF">LAX5112_04738</name>
</gene>
<evidence type="ECO:0000313" key="3">
    <source>
        <dbReference type="EMBL" id="CTQ76887.1"/>
    </source>
</evidence>
<evidence type="ECO:0000259" key="2">
    <source>
        <dbReference type="Pfam" id="PF07786"/>
    </source>
</evidence>
<feature type="transmembrane region" description="Helical" evidence="1">
    <location>
        <begin position="130"/>
        <end position="152"/>
    </location>
</feature>
<dbReference type="Proteomes" id="UP000053235">
    <property type="component" value="Unassembled WGS sequence"/>
</dbReference>
<feature type="transmembrane region" description="Helical" evidence="1">
    <location>
        <begin position="172"/>
        <end position="192"/>
    </location>
</feature>
<feature type="domain" description="Heparan-alpha-glucosaminide N-acetyltransferase catalytic" evidence="2">
    <location>
        <begin position="8"/>
        <end position="230"/>
    </location>
</feature>
<accession>A0A0M7AQG5</accession>
<dbReference type="EMBL" id="CXWD01000029">
    <property type="protein sequence ID" value="CTQ76887.1"/>
    <property type="molecule type" value="Genomic_DNA"/>
</dbReference>
<proteinExistence type="predicted"/>
<keyword evidence="1" id="KW-0472">Membrane</keyword>
<evidence type="ECO:0000313" key="4">
    <source>
        <dbReference type="Proteomes" id="UP000053235"/>
    </source>
</evidence>
<keyword evidence="1" id="KW-1133">Transmembrane helix</keyword>
<feature type="transmembrane region" description="Helical" evidence="1">
    <location>
        <begin position="106"/>
        <end position="123"/>
    </location>
</feature>
<dbReference type="AlphaFoldDB" id="A0A0M7AQG5"/>
<dbReference type="STRING" id="388408.LAX5112_04738"/>
<reference evidence="4" key="1">
    <citation type="submission" date="2015-07" db="EMBL/GenBank/DDBJ databases">
        <authorList>
            <person name="Rodrigo-Torres Lidia"/>
            <person name="Arahal R.David."/>
        </authorList>
    </citation>
    <scope>NUCLEOTIDE SEQUENCE [LARGE SCALE GENOMIC DNA]</scope>
    <source>
        <strain evidence="4">CECT 5112</strain>
    </source>
</reference>
<dbReference type="InterPro" id="IPR012429">
    <property type="entry name" value="HGSNAT_cat"/>
</dbReference>
<sequence>MPRTETGRLAVLDLARGVAIVAMAIYHFSWDLSWFAFVDWDVGGAPSWRAFAVSIAASFMILVGISLDLAHHKEIRWRSFWKRFTLIAASAACVSIGTYFAFGDSFVRFGILHCIAVSSLITLPFTRMPLVYALVASAVILTLPNWASSSVFDGDMWIWTGLGTPAMPSVDYVPLAPWTGATLLGVALSKAIRRSAAMERLKQMEFSSLSGRALRWMGRHSLPIYLLHQPLLYGLVWSVTLLGPNMDRTSRSFQTNCAQSCATSIGNEALCVAACRCTLDGLKSENIWQPLLGSPQDPDLQTRMNQLYSACLSAPGTDTIN</sequence>
<feature type="transmembrane region" description="Helical" evidence="1">
    <location>
        <begin position="81"/>
        <end position="100"/>
    </location>
</feature>
<feature type="transmembrane region" description="Helical" evidence="1">
    <location>
        <begin position="9"/>
        <end position="28"/>
    </location>
</feature>
<evidence type="ECO:0000256" key="1">
    <source>
        <dbReference type="SAM" id="Phobius"/>
    </source>
</evidence>
<keyword evidence="4" id="KW-1185">Reference proteome</keyword>